<sequence>MIKSIAKSENQLYIFKHPVINLCKEKTMKLKLNKKQVKSLSADLKTVPELVTPQICGALPPPSHFCDSENCTPTSMLPCMTYYCI</sequence>
<organism evidence="1 2">
    <name type="scientific">Pseudoalteromonas rubra</name>
    <dbReference type="NCBI Taxonomy" id="43658"/>
    <lineage>
        <taxon>Bacteria</taxon>
        <taxon>Pseudomonadati</taxon>
        <taxon>Pseudomonadota</taxon>
        <taxon>Gammaproteobacteria</taxon>
        <taxon>Alteromonadales</taxon>
        <taxon>Pseudoalteromonadaceae</taxon>
        <taxon>Pseudoalteromonas</taxon>
    </lineage>
</organism>
<accession>A0A0L0EQE1</accession>
<reference evidence="2" key="1">
    <citation type="submission" date="2015-07" db="EMBL/GenBank/DDBJ databases">
        <title>Draft genome sequence of a Pseudoalteromonas rubra strain, OCN096, isolated from Kaneohe Bay, Oahu, Hawaii.</title>
        <authorList>
            <person name="Beurmann S."/>
            <person name="Ushijima B."/>
            <person name="Belcaid M."/>
            <person name="Callahan S.M."/>
            <person name="Aeby G.S."/>
        </authorList>
    </citation>
    <scope>NUCLEOTIDE SEQUENCE [LARGE SCALE GENOMIC DNA]</scope>
    <source>
        <strain evidence="2">OCN096</strain>
    </source>
</reference>
<comment type="caution">
    <text evidence="1">The sequence shown here is derived from an EMBL/GenBank/DDBJ whole genome shotgun (WGS) entry which is preliminary data.</text>
</comment>
<dbReference type="EMBL" id="LFZX01000187">
    <property type="protein sequence ID" value="KNC66098.1"/>
    <property type="molecule type" value="Genomic_DNA"/>
</dbReference>
<gene>
    <name evidence="1" type="ORF">AC626_19040</name>
</gene>
<evidence type="ECO:0000313" key="2">
    <source>
        <dbReference type="Proteomes" id="UP000036850"/>
    </source>
</evidence>
<evidence type="ECO:0000313" key="1">
    <source>
        <dbReference type="EMBL" id="KNC66098.1"/>
    </source>
</evidence>
<protein>
    <submittedName>
        <fullName evidence="1">Uncharacterized protein</fullName>
    </submittedName>
</protein>
<dbReference type="PATRIC" id="fig|43658.6.peg.748"/>
<dbReference type="Proteomes" id="UP000036850">
    <property type="component" value="Unassembled WGS sequence"/>
</dbReference>
<proteinExistence type="predicted"/>
<name>A0A0L0EQE1_9GAMM</name>
<dbReference type="AlphaFoldDB" id="A0A0L0EQE1"/>